<gene>
    <name evidence="1" type="ORF">Pla22_30940</name>
</gene>
<accession>A0A5C5WKF7</accession>
<sequence length="67" mass="7790">MGQATKSQFRPHQSEAHFTRSTIYQTFSTRARDDSHLVIRRLITRRLITQPMEACHLTLSLHTSHVS</sequence>
<dbReference type="Proteomes" id="UP000316598">
    <property type="component" value="Unassembled WGS sequence"/>
</dbReference>
<organism evidence="1 2">
    <name type="scientific">Rubripirellula amarantea</name>
    <dbReference type="NCBI Taxonomy" id="2527999"/>
    <lineage>
        <taxon>Bacteria</taxon>
        <taxon>Pseudomonadati</taxon>
        <taxon>Planctomycetota</taxon>
        <taxon>Planctomycetia</taxon>
        <taxon>Pirellulales</taxon>
        <taxon>Pirellulaceae</taxon>
        <taxon>Rubripirellula</taxon>
    </lineage>
</organism>
<protein>
    <submittedName>
        <fullName evidence="1">Uncharacterized protein</fullName>
    </submittedName>
</protein>
<dbReference type="EMBL" id="SJPI01000002">
    <property type="protein sequence ID" value="TWT50352.1"/>
    <property type="molecule type" value="Genomic_DNA"/>
</dbReference>
<evidence type="ECO:0000313" key="2">
    <source>
        <dbReference type="Proteomes" id="UP000316598"/>
    </source>
</evidence>
<reference evidence="1 2" key="1">
    <citation type="submission" date="2019-02" db="EMBL/GenBank/DDBJ databases">
        <title>Deep-cultivation of Planctomycetes and their phenomic and genomic characterization uncovers novel biology.</title>
        <authorList>
            <person name="Wiegand S."/>
            <person name="Jogler M."/>
            <person name="Boedeker C."/>
            <person name="Pinto D."/>
            <person name="Vollmers J."/>
            <person name="Rivas-Marin E."/>
            <person name="Kohn T."/>
            <person name="Peeters S.H."/>
            <person name="Heuer A."/>
            <person name="Rast P."/>
            <person name="Oberbeckmann S."/>
            <person name="Bunk B."/>
            <person name="Jeske O."/>
            <person name="Meyerdierks A."/>
            <person name="Storesund J.E."/>
            <person name="Kallscheuer N."/>
            <person name="Luecker S."/>
            <person name="Lage O.M."/>
            <person name="Pohl T."/>
            <person name="Merkel B.J."/>
            <person name="Hornburger P."/>
            <person name="Mueller R.-W."/>
            <person name="Bruemmer F."/>
            <person name="Labrenz M."/>
            <person name="Spormann A.M."/>
            <person name="Op Den Camp H."/>
            <person name="Overmann J."/>
            <person name="Amann R."/>
            <person name="Jetten M.S.M."/>
            <person name="Mascher T."/>
            <person name="Medema M.H."/>
            <person name="Devos D.P."/>
            <person name="Kaster A.-K."/>
            <person name="Ovreas L."/>
            <person name="Rohde M."/>
            <person name="Galperin M.Y."/>
            <person name="Jogler C."/>
        </authorList>
    </citation>
    <scope>NUCLEOTIDE SEQUENCE [LARGE SCALE GENOMIC DNA]</scope>
    <source>
        <strain evidence="1 2">Pla22</strain>
    </source>
</reference>
<comment type="caution">
    <text evidence="1">The sequence shown here is derived from an EMBL/GenBank/DDBJ whole genome shotgun (WGS) entry which is preliminary data.</text>
</comment>
<dbReference type="AlphaFoldDB" id="A0A5C5WKF7"/>
<evidence type="ECO:0000313" key="1">
    <source>
        <dbReference type="EMBL" id="TWT50352.1"/>
    </source>
</evidence>
<name>A0A5C5WKF7_9BACT</name>
<keyword evidence="2" id="KW-1185">Reference proteome</keyword>
<proteinExistence type="predicted"/>